<feature type="compositionally biased region" description="Low complexity" evidence="1">
    <location>
        <begin position="284"/>
        <end position="330"/>
    </location>
</feature>
<keyword evidence="3" id="KW-1185">Reference proteome</keyword>
<feature type="compositionally biased region" description="Low complexity" evidence="1">
    <location>
        <begin position="396"/>
        <end position="407"/>
    </location>
</feature>
<name>A0AAW0EPW3_9TRYP</name>
<evidence type="ECO:0000256" key="1">
    <source>
        <dbReference type="SAM" id="MobiDB-lite"/>
    </source>
</evidence>
<feature type="region of interest" description="Disordered" evidence="1">
    <location>
        <begin position="552"/>
        <end position="649"/>
    </location>
</feature>
<dbReference type="Proteomes" id="UP001430356">
    <property type="component" value="Unassembled WGS sequence"/>
</dbReference>
<gene>
    <name evidence="2" type="ORF">NESM_000556300</name>
</gene>
<organism evidence="2 3">
    <name type="scientific">Novymonas esmeraldas</name>
    <dbReference type="NCBI Taxonomy" id="1808958"/>
    <lineage>
        <taxon>Eukaryota</taxon>
        <taxon>Discoba</taxon>
        <taxon>Euglenozoa</taxon>
        <taxon>Kinetoplastea</taxon>
        <taxon>Metakinetoplastina</taxon>
        <taxon>Trypanosomatida</taxon>
        <taxon>Trypanosomatidae</taxon>
        <taxon>Novymonas</taxon>
    </lineage>
</organism>
<feature type="region of interest" description="Disordered" evidence="1">
    <location>
        <begin position="87"/>
        <end position="172"/>
    </location>
</feature>
<feature type="region of interest" description="Disordered" evidence="1">
    <location>
        <begin position="248"/>
        <end position="348"/>
    </location>
</feature>
<reference evidence="2 3" key="1">
    <citation type="journal article" date="2021" name="MBio">
        <title>A New Model Trypanosomatid, Novymonas esmeraldas: Genomic Perception of Its 'Candidatus Pandoraea novymonadis' Endosymbiont.</title>
        <authorList>
            <person name="Zakharova A."/>
            <person name="Saura A."/>
            <person name="Butenko A."/>
            <person name="Podesvova L."/>
            <person name="Warmusova S."/>
            <person name="Kostygov A.Y."/>
            <person name="Nenarokova A."/>
            <person name="Lukes J."/>
            <person name="Opperdoes F.R."/>
            <person name="Yurchenko V."/>
        </authorList>
    </citation>
    <scope>NUCLEOTIDE SEQUENCE [LARGE SCALE GENOMIC DNA]</scope>
    <source>
        <strain evidence="2 3">E262AT.01</strain>
    </source>
</reference>
<comment type="caution">
    <text evidence="2">The sequence shown here is derived from an EMBL/GenBank/DDBJ whole genome shotgun (WGS) entry which is preliminary data.</text>
</comment>
<protein>
    <submittedName>
        <fullName evidence="2">Uncharacterized protein</fullName>
    </submittedName>
</protein>
<proteinExistence type="predicted"/>
<evidence type="ECO:0000313" key="2">
    <source>
        <dbReference type="EMBL" id="KAK7196210.1"/>
    </source>
</evidence>
<feature type="compositionally biased region" description="Low complexity" evidence="1">
    <location>
        <begin position="20"/>
        <end position="56"/>
    </location>
</feature>
<sequence>MSSGDAHTDGAASLSSHTAQQQQQQQEQQQQQQQEQQHGGAAVAQPQRAAAVTATANPSTLPPPLPAIATGPVVVEVRLAHASPLHTRAASAAVEEVTGADRGSGTDDSAEGGDVCGTGTPRRVRRRSTRAAVLNYRRRGGSSNPSSRAPRALSAGLASHRAPPTAEVDPFDSLRSTSSLAVAAAPMPTSRGFFADGDAESSLPPPLSASATMVHASAVWASSATTRSLPTPSHVPRALALDTRMQRELTEESMSPIAPTVSFPELPTTPSHRRTPDDQPRQSPPLQAAQAQSIASYASAPQRQLSPTPSQRQPSPTPSQRQLSPTPSQRLRPARGTGDRSPLTSLGTDHVFRTADHIVVDNTEFAITRVLPQRRRRGSSSHARVGSRSDDPGEHSVAGASAGDSSARTVDSHTRVQEVSRNTESAEEIGWRGVAHFASLVSAIPPVTDTSSTGLALLQQVRIATAEERRVRLLYHTRPHVALVKRPRVVSNIVQDRTRWEQPLCYAPLCFPCMRNTFYSVPLSTVMRTSWEPDLPGPSQPSLAFSDFDTSALSEARQHPQQQQQQQHHHHHHQRDGAGVAPPGTRANGASTTAPTPTVSAVYHVPITAPRLSPANARSRRTRGNSLLHRPQATEERPNPLSRAAARAPATPAEELFTLREETARLPVQYANNCSHLLYRFFCVRCAIASQAQALQADADMRSAMPTPFPCCSCLQVESRSYSAVLCAVCLLDLVTLGVPFGCCCYHGVGSALYGWHLRYLLRARYRIFAWTAVDLLTMCCIPGLALDQQGAELLLNGTPETTVALQFME</sequence>
<dbReference type="AlphaFoldDB" id="A0AAW0EPW3"/>
<accession>A0AAW0EPW3</accession>
<evidence type="ECO:0000313" key="3">
    <source>
        <dbReference type="Proteomes" id="UP001430356"/>
    </source>
</evidence>
<feature type="compositionally biased region" description="Low complexity" evidence="1">
    <location>
        <begin position="141"/>
        <end position="159"/>
    </location>
</feature>
<dbReference type="EMBL" id="JAECZO010000071">
    <property type="protein sequence ID" value="KAK7196210.1"/>
    <property type="molecule type" value="Genomic_DNA"/>
</dbReference>
<feature type="compositionally biased region" description="Low complexity" evidence="1">
    <location>
        <begin position="590"/>
        <end position="602"/>
    </location>
</feature>
<feature type="region of interest" description="Disordered" evidence="1">
    <location>
        <begin position="1"/>
        <end position="68"/>
    </location>
</feature>
<feature type="region of interest" description="Disordered" evidence="1">
    <location>
        <begin position="371"/>
        <end position="425"/>
    </location>
</feature>